<dbReference type="SUPFAM" id="SSF89550">
    <property type="entry name" value="PHP domain-like"/>
    <property type="match status" value="1"/>
</dbReference>
<evidence type="ECO:0000259" key="1">
    <source>
        <dbReference type="SMART" id="SM00481"/>
    </source>
</evidence>
<evidence type="ECO:0000313" key="3">
    <source>
        <dbReference type="Proteomes" id="UP000198324"/>
    </source>
</evidence>
<dbReference type="InterPro" id="IPR016195">
    <property type="entry name" value="Pol/histidinol_Pase-like"/>
</dbReference>
<dbReference type="Gene3D" id="3.20.20.140">
    <property type="entry name" value="Metal-dependent hydrolases"/>
    <property type="match status" value="1"/>
</dbReference>
<keyword evidence="3" id="KW-1185">Reference proteome</keyword>
<evidence type="ECO:0000313" key="2">
    <source>
        <dbReference type="EMBL" id="SNS00544.1"/>
    </source>
</evidence>
<dbReference type="GO" id="GO:0035312">
    <property type="term" value="F:5'-3' DNA exonuclease activity"/>
    <property type="evidence" value="ECO:0007669"/>
    <property type="project" value="TreeGrafter"/>
</dbReference>
<dbReference type="Pfam" id="PF02811">
    <property type="entry name" value="PHP"/>
    <property type="match status" value="1"/>
</dbReference>
<reference evidence="2 3" key="1">
    <citation type="submission" date="2017-06" db="EMBL/GenBank/DDBJ databases">
        <authorList>
            <person name="Kim H.J."/>
            <person name="Triplett B.A."/>
        </authorList>
    </citation>
    <scope>NUCLEOTIDE SEQUENCE [LARGE SCALE GENOMIC DNA]</scope>
    <source>
        <strain evidence="2 3">DSM 13116</strain>
    </source>
</reference>
<dbReference type="InterPro" id="IPR003141">
    <property type="entry name" value="Pol/His_phosphatase_N"/>
</dbReference>
<gene>
    <name evidence="2" type="ORF">SAMN04488503_2301</name>
</gene>
<name>A0A239AZU3_9BACT</name>
<proteinExistence type="predicted"/>
<sequence length="283" mass="30472">MRQRIDLHTHSTASDGTYTPKELMRAAADIGLAAIALTDHDTFDGLPEARCEAEQLGLELVPGCELSLDYGGMPTHLLALFVDERPGNVNAELERVRSARTLRNELMLQKLKTVGVHLRMEDVKRRAAGVVGRPHMAQAMLEGGVVRSFEEAFARFLGAGGLAYVPKAKLTPREAIEAIHADKGLAVLAHPYVLSQQPARIRAILADLASMGLDGVEVYYTEHSDKYTGLVAALARELGLLMSGGSDFHGAVKPGVALGRGRGGLFVDGELLDRMKETLAARA</sequence>
<dbReference type="GO" id="GO:0004534">
    <property type="term" value="F:5'-3' RNA exonuclease activity"/>
    <property type="evidence" value="ECO:0007669"/>
    <property type="project" value="TreeGrafter"/>
</dbReference>
<dbReference type="Proteomes" id="UP000198324">
    <property type="component" value="Unassembled WGS sequence"/>
</dbReference>
<accession>A0A239AZU3</accession>
<dbReference type="PANTHER" id="PTHR42924:SF3">
    <property type="entry name" value="POLYMERASE_HISTIDINOL PHOSPHATASE N-TERMINAL DOMAIN-CONTAINING PROTEIN"/>
    <property type="match status" value="1"/>
</dbReference>
<dbReference type="OrthoDB" id="9804333at2"/>
<dbReference type="InterPro" id="IPR052018">
    <property type="entry name" value="PHP_domain"/>
</dbReference>
<organism evidence="2 3">
    <name type="scientific">Humidesulfovibrio mexicanus</name>
    <dbReference type="NCBI Taxonomy" id="147047"/>
    <lineage>
        <taxon>Bacteria</taxon>
        <taxon>Pseudomonadati</taxon>
        <taxon>Thermodesulfobacteriota</taxon>
        <taxon>Desulfovibrionia</taxon>
        <taxon>Desulfovibrionales</taxon>
        <taxon>Desulfovibrionaceae</taxon>
        <taxon>Humidesulfovibrio</taxon>
    </lineage>
</organism>
<dbReference type="InterPro" id="IPR004013">
    <property type="entry name" value="PHP_dom"/>
</dbReference>
<protein>
    <recommendedName>
        <fullName evidence="1">Polymerase/histidinol phosphatase N-terminal domain-containing protein</fullName>
    </recommendedName>
</protein>
<dbReference type="AlphaFoldDB" id="A0A239AZU3"/>
<dbReference type="PANTHER" id="PTHR42924">
    <property type="entry name" value="EXONUCLEASE"/>
    <property type="match status" value="1"/>
</dbReference>
<dbReference type="CDD" id="cd07438">
    <property type="entry name" value="PHP_HisPPase_AMP"/>
    <property type="match status" value="1"/>
</dbReference>
<dbReference type="RefSeq" id="WP_089274503.1">
    <property type="nucleotide sequence ID" value="NZ_FZOC01000004.1"/>
</dbReference>
<dbReference type="SMART" id="SM00481">
    <property type="entry name" value="POLIIIAc"/>
    <property type="match status" value="1"/>
</dbReference>
<dbReference type="EMBL" id="FZOC01000004">
    <property type="protein sequence ID" value="SNS00544.1"/>
    <property type="molecule type" value="Genomic_DNA"/>
</dbReference>
<feature type="domain" description="Polymerase/histidinol phosphatase N-terminal" evidence="1">
    <location>
        <begin position="5"/>
        <end position="70"/>
    </location>
</feature>
<dbReference type="Gene3D" id="1.10.150.650">
    <property type="match status" value="1"/>
</dbReference>